<sequence length="1057" mass="112700">MSAPPRCLSPFIRTRTRLALTLGLVLAALTTALLPWWHPDEPSAPQAGKATGARQAATAPRDEAAAAAEARRTGKRVVVDTATTATSLTWAQPDGQLRTRITALPQRAKNAEGKWAPIDNRLRRTDDTADGLGVRPVNPALPVRFSSGTPDGTARADRSYARRPLTAGQTAQDTVLAEVDIDGHTVAYTWPGRLPEPVLDGPRALYPEVLPDVDLLLVAREEGGFAQLLVVKTRKAAQSKALATVSYGLRSQTAVFQYDEAARRVLVLDKAGKELGSIPTPFAWDSSGRDPELPEGQGAPRTSVATPADVLKLSGLSGIEPGAHSAPMPIELAGDRSGTARLDLGVGETGLLTDENVRFPVFVDPTLNSGWLAWTVAYKPYPNTSFWDGTNFGSGTSDARVGHESDTGGTARSFWRMNYSSSLKGATISSATFKVLNNHSWSCTTREFQFWLTGSISSGTTWNKQPSWSTELQRKSFAHGWSSSSCPDAYEAFNVKAAAQKGADSGWSNITFGMRATSESDTQTWRKFRATSATLEVVYNRKPYEPTGGKSTPGGACSAGGSGVTVGKTNIVLSANAKDPDGNLSKLRFRFWPTGGTVPSGTLVTPNSSGTATVTIPSTLPLNDKTTYSWDVRAEDSGGLVSTYFPPGTEPCRITVDASAPPQPAIESTDFPRATADGQTWSSVTFGSTGSVSFSSPGSAKFKWAIDGLNYAEVPADADGNATVSALAPPHAGPNWLNVYAYDQYGNQSVRSDYNFYVPPRDKADAPWDTGGDAIPDLLIVDANGNLRNCVGSEGGELYGCLAASYDASKQPDPTGHWYDPATGKAALITHYDDAYPGDGSTDLFAVTPDGAFWLYPGDGYGSFNVDERLKIRLPANAPDPSTWTQIKAVGDITGDRLPDLVLRAGTAFWTLSGYSGATFQAATLMEGTAWARRDIVNVADINGDGTPDLLWRNMDNGNMYVRHGKPGSVSGSVDLESLKLAANSLNGDVSYGTGWTDTNVSTALGIPDVNQDGVPDIWARFGSDGQMRIYYPSRTNTNPPVKVVLSLDWRTVRALG</sequence>
<accession>A0ABW4IS05</accession>
<dbReference type="Proteomes" id="UP001597261">
    <property type="component" value="Unassembled WGS sequence"/>
</dbReference>
<feature type="region of interest" description="Disordered" evidence="1">
    <location>
        <begin position="279"/>
        <end position="305"/>
    </location>
</feature>
<organism evidence="2 3">
    <name type="scientific">Streptomyces caeni</name>
    <dbReference type="NCBI Taxonomy" id="2307231"/>
    <lineage>
        <taxon>Bacteria</taxon>
        <taxon>Bacillati</taxon>
        <taxon>Actinomycetota</taxon>
        <taxon>Actinomycetes</taxon>
        <taxon>Kitasatosporales</taxon>
        <taxon>Streptomycetaceae</taxon>
        <taxon>Streptomyces</taxon>
    </lineage>
</organism>
<dbReference type="Gene3D" id="2.130.10.130">
    <property type="entry name" value="Integrin alpha, N-terminal"/>
    <property type="match status" value="1"/>
</dbReference>
<name>A0ABW4IS05_9ACTN</name>
<comment type="caution">
    <text evidence="2">The sequence shown here is derived from an EMBL/GenBank/DDBJ whole genome shotgun (WGS) entry which is preliminary data.</text>
</comment>
<protein>
    <submittedName>
        <fullName evidence="2">DNRLRE domain-containing protein</fullName>
    </submittedName>
</protein>
<dbReference type="InterPro" id="IPR028994">
    <property type="entry name" value="Integrin_alpha_N"/>
</dbReference>
<gene>
    <name evidence="2" type="ORF">ACFSL4_14175</name>
</gene>
<proteinExistence type="predicted"/>
<dbReference type="SUPFAM" id="SSF69318">
    <property type="entry name" value="Integrin alpha N-terminal domain"/>
    <property type="match status" value="1"/>
</dbReference>
<evidence type="ECO:0000313" key="3">
    <source>
        <dbReference type="Proteomes" id="UP001597261"/>
    </source>
</evidence>
<reference evidence="3" key="1">
    <citation type="journal article" date="2019" name="Int. J. Syst. Evol. Microbiol.">
        <title>The Global Catalogue of Microorganisms (GCM) 10K type strain sequencing project: providing services to taxonomists for standard genome sequencing and annotation.</title>
        <authorList>
            <consortium name="The Broad Institute Genomics Platform"/>
            <consortium name="The Broad Institute Genome Sequencing Center for Infectious Disease"/>
            <person name="Wu L."/>
            <person name="Ma J."/>
        </authorList>
    </citation>
    <scope>NUCLEOTIDE SEQUENCE [LARGE SCALE GENOMIC DNA]</scope>
    <source>
        <strain evidence="3">CGMCC 1.12470</strain>
    </source>
</reference>
<feature type="region of interest" description="Disordered" evidence="1">
    <location>
        <begin position="144"/>
        <end position="167"/>
    </location>
</feature>
<dbReference type="NCBIfam" id="NF033679">
    <property type="entry name" value="DNRLRE_dom"/>
    <property type="match status" value="1"/>
</dbReference>
<dbReference type="EMBL" id="JBHUDX010000032">
    <property type="protein sequence ID" value="MFD1659319.1"/>
    <property type="molecule type" value="Genomic_DNA"/>
</dbReference>
<evidence type="ECO:0000313" key="2">
    <source>
        <dbReference type="EMBL" id="MFD1659319.1"/>
    </source>
</evidence>
<keyword evidence="3" id="KW-1185">Reference proteome</keyword>
<dbReference type="RefSeq" id="WP_381082355.1">
    <property type="nucleotide sequence ID" value="NZ_JBHUDX010000032.1"/>
</dbReference>
<evidence type="ECO:0000256" key="1">
    <source>
        <dbReference type="SAM" id="MobiDB-lite"/>
    </source>
</evidence>